<keyword evidence="3" id="KW-0687">Ribonucleoprotein</keyword>
<dbReference type="Proteomes" id="UP000007648">
    <property type="component" value="Unassembled WGS sequence"/>
</dbReference>
<dbReference type="GO" id="GO:1990904">
    <property type="term" value="C:ribonucleoprotein complex"/>
    <property type="evidence" value="ECO:0007669"/>
    <property type="project" value="UniProtKB-KW"/>
</dbReference>
<evidence type="ECO:0000256" key="4">
    <source>
        <dbReference type="ARBA" id="ARBA00035227"/>
    </source>
</evidence>
<comment type="similarity">
    <text evidence="1">Belongs to the eukaryotic ribosomal protein eL34 family.</text>
</comment>
<evidence type="ECO:0000313" key="6">
    <source>
        <dbReference type="Ensembl" id="ENSSHAP00000038772.1"/>
    </source>
</evidence>
<dbReference type="Gene3D" id="6.20.340.10">
    <property type="match status" value="1"/>
</dbReference>
<keyword evidence="7" id="KW-1185">Reference proteome</keyword>
<sequence length="53" mass="6045">LRLLKTKKHVIRANGSSTSAKYVYDSIKHAFLIEEQKIVMKALKAQTQSQKSK</sequence>
<dbReference type="GeneTree" id="ENSGT00940000169858"/>
<dbReference type="GO" id="GO:0006412">
    <property type="term" value="P:translation"/>
    <property type="evidence" value="ECO:0007669"/>
    <property type="project" value="InterPro"/>
</dbReference>
<evidence type="ECO:0000256" key="3">
    <source>
        <dbReference type="ARBA" id="ARBA00023274"/>
    </source>
</evidence>
<evidence type="ECO:0000313" key="7">
    <source>
        <dbReference type="Proteomes" id="UP000007648"/>
    </source>
</evidence>
<dbReference type="Ensembl" id="ENSSHAT00000045811.1">
    <property type="protein sequence ID" value="ENSSHAP00000038772.1"/>
    <property type="gene ID" value="ENSSHAG00000028264.1"/>
</dbReference>
<dbReference type="GO" id="GO:0005840">
    <property type="term" value="C:ribosome"/>
    <property type="evidence" value="ECO:0007669"/>
    <property type="project" value="UniProtKB-KW"/>
</dbReference>
<reference evidence="6" key="3">
    <citation type="submission" date="2025-09" db="UniProtKB">
        <authorList>
            <consortium name="Ensembl"/>
        </authorList>
    </citation>
    <scope>IDENTIFICATION</scope>
</reference>
<accession>A0A7N4PHZ5</accession>
<dbReference type="PANTHER" id="PTHR46595">
    <property type="entry name" value="60S RIBOSOMAL PROTEIN L34"/>
    <property type="match status" value="1"/>
</dbReference>
<dbReference type="GO" id="GO:0003735">
    <property type="term" value="F:structural constituent of ribosome"/>
    <property type="evidence" value="ECO:0007669"/>
    <property type="project" value="InterPro"/>
</dbReference>
<dbReference type="AlphaFoldDB" id="A0A7N4PHZ5"/>
<keyword evidence="2" id="KW-0689">Ribosomal protein</keyword>
<protein>
    <recommendedName>
        <fullName evidence="4">Large ribosomal subunit protein eL34</fullName>
    </recommendedName>
    <alternativeName>
        <fullName evidence="5">60S ribosomal protein L34</fullName>
    </alternativeName>
</protein>
<dbReference type="InterPro" id="IPR038562">
    <property type="entry name" value="Ribosomal_eL34_C_sf"/>
</dbReference>
<dbReference type="InterPro" id="IPR008195">
    <property type="entry name" value="Ribosomal_eL34"/>
</dbReference>
<evidence type="ECO:0000256" key="1">
    <source>
        <dbReference type="ARBA" id="ARBA00009875"/>
    </source>
</evidence>
<organism evidence="6 7">
    <name type="scientific">Sarcophilus harrisii</name>
    <name type="common">Tasmanian devil</name>
    <name type="synonym">Sarcophilus laniarius</name>
    <dbReference type="NCBI Taxonomy" id="9305"/>
    <lineage>
        <taxon>Eukaryota</taxon>
        <taxon>Metazoa</taxon>
        <taxon>Chordata</taxon>
        <taxon>Craniata</taxon>
        <taxon>Vertebrata</taxon>
        <taxon>Euteleostomi</taxon>
        <taxon>Mammalia</taxon>
        <taxon>Metatheria</taxon>
        <taxon>Dasyuromorphia</taxon>
        <taxon>Dasyuridae</taxon>
        <taxon>Sarcophilus</taxon>
    </lineage>
</organism>
<evidence type="ECO:0000256" key="5">
    <source>
        <dbReference type="ARBA" id="ARBA00035333"/>
    </source>
</evidence>
<name>A0A7N4PHZ5_SARHA</name>
<proteinExistence type="inferred from homology"/>
<dbReference type="InParanoid" id="A0A7N4PHZ5"/>
<reference evidence="6 7" key="1">
    <citation type="journal article" date="2011" name="Proc. Natl. Acad. Sci. U.S.A.">
        <title>Genetic diversity and population structure of the endangered marsupial Sarcophilus harrisii (Tasmanian devil).</title>
        <authorList>
            <person name="Miller W."/>
            <person name="Hayes V.M."/>
            <person name="Ratan A."/>
            <person name="Petersen D.C."/>
            <person name="Wittekindt N.E."/>
            <person name="Miller J."/>
            <person name="Walenz B."/>
            <person name="Knight J."/>
            <person name="Qi J."/>
            <person name="Zhao F."/>
            <person name="Wang Q."/>
            <person name="Bedoya-Reina O.C."/>
            <person name="Katiyar N."/>
            <person name="Tomsho L.P."/>
            <person name="Kasson L.M."/>
            <person name="Hardie R.A."/>
            <person name="Woodbridge P."/>
            <person name="Tindall E.A."/>
            <person name="Bertelsen M.F."/>
            <person name="Dixon D."/>
            <person name="Pyecroft S."/>
            <person name="Helgen K.M."/>
            <person name="Lesk A.M."/>
            <person name="Pringle T.H."/>
            <person name="Patterson N."/>
            <person name="Zhang Y."/>
            <person name="Kreiss A."/>
            <person name="Woods G.M."/>
            <person name="Jones M.E."/>
            <person name="Schuster S.C."/>
        </authorList>
    </citation>
    <scope>NUCLEOTIDE SEQUENCE [LARGE SCALE GENOMIC DNA]</scope>
</reference>
<evidence type="ECO:0000256" key="2">
    <source>
        <dbReference type="ARBA" id="ARBA00022980"/>
    </source>
</evidence>
<reference evidence="6" key="2">
    <citation type="submission" date="2025-08" db="UniProtKB">
        <authorList>
            <consortium name="Ensembl"/>
        </authorList>
    </citation>
    <scope>IDENTIFICATION</scope>
</reference>